<evidence type="ECO:0000259" key="3">
    <source>
        <dbReference type="PROSITE" id="PS51186"/>
    </source>
</evidence>
<proteinExistence type="inferred from homology"/>
<sequence>MAAFPQLRSTLVIEWQDLHHSQLTPSSLYTLLALRNEVFVVEQDCPYQDIDGEDLLGDNRHLLGWRDQQLVAYARLLKRQDDHMPVAIGRVIVAPQARGQKIGYQLLTQAILSCERHWPEQAIHISAQAHLQAFYGHFGFVPVTGLYDEDGIAHIGMARGEDAPTPA</sequence>
<dbReference type="PROSITE" id="PS51186">
    <property type="entry name" value="GNAT"/>
    <property type="match status" value="1"/>
</dbReference>
<organism evidence="4 5">
    <name type="scientific">Zymobacter palmae</name>
    <dbReference type="NCBI Taxonomy" id="33074"/>
    <lineage>
        <taxon>Bacteria</taxon>
        <taxon>Pseudomonadati</taxon>
        <taxon>Pseudomonadota</taxon>
        <taxon>Gammaproteobacteria</taxon>
        <taxon>Oceanospirillales</taxon>
        <taxon>Halomonadaceae</taxon>
        <taxon>Zymobacter group</taxon>
        <taxon>Zymobacter</taxon>
    </lineage>
</organism>
<dbReference type="KEGG" id="zpl:ZBT109_0220"/>
<name>A0A348HBL6_9GAMM</name>
<dbReference type="EMBL" id="AP018933">
    <property type="protein sequence ID" value="BBG29018.1"/>
    <property type="molecule type" value="Genomic_DNA"/>
</dbReference>
<dbReference type="FunFam" id="3.40.630.30:FF:000035">
    <property type="entry name" value="GNAT family N-acetyltransferase"/>
    <property type="match status" value="1"/>
</dbReference>
<evidence type="ECO:0000313" key="5">
    <source>
        <dbReference type="Proteomes" id="UP000267342"/>
    </source>
</evidence>
<evidence type="ECO:0000256" key="2">
    <source>
        <dbReference type="ARBA" id="ARBA00072224"/>
    </source>
</evidence>
<dbReference type="GO" id="GO:0016747">
    <property type="term" value="F:acyltransferase activity, transferring groups other than amino-acyl groups"/>
    <property type="evidence" value="ECO:0007669"/>
    <property type="project" value="InterPro"/>
</dbReference>
<dbReference type="InterPro" id="IPR016181">
    <property type="entry name" value="Acyl_CoA_acyltransferase"/>
</dbReference>
<dbReference type="Pfam" id="PF13673">
    <property type="entry name" value="Acetyltransf_10"/>
    <property type="match status" value="1"/>
</dbReference>
<dbReference type="STRING" id="1123510.GCA_000620025_02619"/>
<dbReference type="NCBIfam" id="NF007644">
    <property type="entry name" value="PRK10314.1"/>
    <property type="match status" value="1"/>
</dbReference>
<gene>
    <name evidence="4" type="ORF">ZBT109_0220</name>
</gene>
<dbReference type="CDD" id="cd04301">
    <property type="entry name" value="NAT_SF"/>
    <property type="match status" value="1"/>
</dbReference>
<keyword evidence="4" id="KW-0808">Transferase</keyword>
<keyword evidence="5" id="KW-1185">Reference proteome</keyword>
<dbReference type="AlphaFoldDB" id="A0A348HBL6"/>
<evidence type="ECO:0000256" key="1">
    <source>
        <dbReference type="ARBA" id="ARBA00009623"/>
    </source>
</evidence>
<keyword evidence="4" id="KW-0012">Acyltransferase</keyword>
<evidence type="ECO:0000313" key="4">
    <source>
        <dbReference type="EMBL" id="BBG29018.1"/>
    </source>
</evidence>
<protein>
    <recommendedName>
        <fullName evidence="2">Protein ElaA</fullName>
    </recommendedName>
</protein>
<feature type="domain" description="N-acetyltransferase" evidence="3">
    <location>
        <begin position="18"/>
        <end position="162"/>
    </location>
</feature>
<accession>A0A348HBL6</accession>
<dbReference type="Proteomes" id="UP000267342">
    <property type="component" value="Chromosome"/>
</dbReference>
<dbReference type="SUPFAM" id="SSF55729">
    <property type="entry name" value="Acyl-CoA N-acyltransferases (Nat)"/>
    <property type="match status" value="1"/>
</dbReference>
<comment type="similarity">
    <text evidence="1">Belongs to the UPF0039 (ElaA) family.</text>
</comment>
<dbReference type="Gene3D" id="3.40.630.30">
    <property type="match status" value="1"/>
</dbReference>
<dbReference type="InterPro" id="IPR000182">
    <property type="entry name" value="GNAT_dom"/>
</dbReference>
<reference evidence="4 5" key="1">
    <citation type="submission" date="2018-09" db="EMBL/GenBank/DDBJ databases">
        <title>Zymobacter palmae IAM14233 (=T109) whole genome analysis.</title>
        <authorList>
            <person name="Yanase H."/>
        </authorList>
    </citation>
    <scope>NUCLEOTIDE SEQUENCE [LARGE SCALE GENOMIC DNA]</scope>
    <source>
        <strain evidence="4 5">IAM14233</strain>
    </source>
</reference>